<dbReference type="AlphaFoldDB" id="A0A1G1YDF6"/>
<gene>
    <name evidence="1" type="ORF">A3J59_01245</name>
</gene>
<protein>
    <submittedName>
        <fullName evidence="1">Uncharacterized protein</fullName>
    </submittedName>
</protein>
<dbReference type="Proteomes" id="UP000177310">
    <property type="component" value="Unassembled WGS sequence"/>
</dbReference>
<evidence type="ECO:0000313" key="1">
    <source>
        <dbReference type="EMBL" id="OGY50373.1"/>
    </source>
</evidence>
<sequence>MKEKWLKILITACLILTSIAISVFSFSFAFDIFRKYDCSIFWKGVFGPIVLSDTDKIKIIECAAYNNWSESTLEAIVAGYAKPL</sequence>
<reference evidence="1 2" key="1">
    <citation type="journal article" date="2016" name="Nat. Commun.">
        <title>Thousands of microbial genomes shed light on interconnected biogeochemical processes in an aquifer system.</title>
        <authorList>
            <person name="Anantharaman K."/>
            <person name="Brown C.T."/>
            <person name="Hug L.A."/>
            <person name="Sharon I."/>
            <person name="Castelle C.J."/>
            <person name="Probst A.J."/>
            <person name="Thomas B.C."/>
            <person name="Singh A."/>
            <person name="Wilkins M.J."/>
            <person name="Karaoz U."/>
            <person name="Brodie E.L."/>
            <person name="Williams K.H."/>
            <person name="Hubbard S.S."/>
            <person name="Banfield J.F."/>
        </authorList>
    </citation>
    <scope>NUCLEOTIDE SEQUENCE [LARGE SCALE GENOMIC DNA]</scope>
</reference>
<organism evidence="1 2">
    <name type="scientific">Candidatus Buchananbacteria bacterium RIFCSPHIGHO2_02_FULL_56_16</name>
    <dbReference type="NCBI Taxonomy" id="1797542"/>
    <lineage>
        <taxon>Bacteria</taxon>
        <taxon>Candidatus Buchananiibacteriota</taxon>
    </lineage>
</organism>
<proteinExistence type="predicted"/>
<dbReference type="EMBL" id="MHIL01000031">
    <property type="protein sequence ID" value="OGY50373.1"/>
    <property type="molecule type" value="Genomic_DNA"/>
</dbReference>
<evidence type="ECO:0000313" key="2">
    <source>
        <dbReference type="Proteomes" id="UP000177310"/>
    </source>
</evidence>
<comment type="caution">
    <text evidence="1">The sequence shown here is derived from an EMBL/GenBank/DDBJ whole genome shotgun (WGS) entry which is preliminary data.</text>
</comment>
<name>A0A1G1YDF6_9BACT</name>
<accession>A0A1G1YDF6</accession>